<name>A0A3R7MRW3_TRYRA</name>
<organism evidence="1 2">
    <name type="scientific">Trypanosoma rangeli</name>
    <dbReference type="NCBI Taxonomy" id="5698"/>
    <lineage>
        <taxon>Eukaryota</taxon>
        <taxon>Discoba</taxon>
        <taxon>Euglenozoa</taxon>
        <taxon>Kinetoplastea</taxon>
        <taxon>Metakinetoplastina</taxon>
        <taxon>Trypanosomatida</taxon>
        <taxon>Trypanosomatidae</taxon>
        <taxon>Trypanosoma</taxon>
        <taxon>Herpetosoma</taxon>
    </lineage>
</organism>
<evidence type="ECO:0000313" key="2">
    <source>
        <dbReference type="Proteomes" id="UP000283634"/>
    </source>
</evidence>
<evidence type="ECO:0000313" key="1">
    <source>
        <dbReference type="EMBL" id="RNF07132.1"/>
    </source>
</evidence>
<comment type="caution">
    <text evidence="1">The sequence shown here is derived from an EMBL/GenBank/DDBJ whole genome shotgun (WGS) entry which is preliminary data.</text>
</comment>
<proteinExistence type="predicted"/>
<dbReference type="AlphaFoldDB" id="A0A3R7MRW3"/>
<dbReference type="VEuPathDB" id="TriTrypDB:TRSC58_03690"/>
<sequence length="235" mass="26336">MLEEEVEEVTAALSRVCVMRDVDALVLRSASWTSEERQACRRREAWRERREAELLGQLGAWQAKFVGGWEERTAAWRRSGAALREVEEECWAVASHITLSDLVSGPFAMLDECSWLFSPLGPCAGLFRAVMKRDTEGAERRDEAAAAAALAENVCPATTSGMRQTRQLLMESRRAWRLLVFAWGRFLLAQRERPSSAVCLVLTSAAAQFLRMRRREFQKTLATTGRRTGGGLPSA</sequence>
<protein>
    <submittedName>
        <fullName evidence="1">Uncharacterized protein</fullName>
    </submittedName>
</protein>
<dbReference type="Proteomes" id="UP000283634">
    <property type="component" value="Unassembled WGS sequence"/>
</dbReference>
<dbReference type="OrthoDB" id="241415at2759"/>
<dbReference type="GeneID" id="40327417"/>
<dbReference type="OMA" id="IATCHIT"/>
<dbReference type="EMBL" id="MKGL01000093">
    <property type="protein sequence ID" value="RNF07132.1"/>
    <property type="molecule type" value="Genomic_DNA"/>
</dbReference>
<reference evidence="1 2" key="1">
    <citation type="journal article" date="2018" name="BMC Genomics">
        <title>Genomic comparison of Trypanosoma conorhini and Trypanosoma rangeli to Trypanosoma cruzi strains of high and low virulence.</title>
        <authorList>
            <person name="Bradwell K.R."/>
            <person name="Koparde V.N."/>
            <person name="Matveyev A.V."/>
            <person name="Serrano M.G."/>
            <person name="Alves J.M."/>
            <person name="Parikh H."/>
            <person name="Huang B."/>
            <person name="Lee V."/>
            <person name="Espinosa-Alvarez O."/>
            <person name="Ortiz P.A."/>
            <person name="Costa-Martins A.G."/>
            <person name="Teixeira M.M."/>
            <person name="Buck G.A."/>
        </authorList>
    </citation>
    <scope>NUCLEOTIDE SEQUENCE [LARGE SCALE GENOMIC DNA]</scope>
    <source>
        <strain evidence="1 2">AM80</strain>
    </source>
</reference>
<accession>A0A3R7MRW3</accession>
<dbReference type="RefSeq" id="XP_029239646.1">
    <property type="nucleotide sequence ID" value="XM_029380454.1"/>
</dbReference>
<gene>
    <name evidence="1" type="ORF">TraAM80_03484</name>
</gene>
<keyword evidence="2" id="KW-1185">Reference proteome</keyword>